<dbReference type="GO" id="GO:0046872">
    <property type="term" value="F:metal ion binding"/>
    <property type="evidence" value="ECO:0007669"/>
    <property type="project" value="UniProtKB-KW"/>
</dbReference>
<feature type="compositionally biased region" description="Low complexity" evidence="16">
    <location>
        <begin position="9"/>
        <end position="35"/>
    </location>
</feature>
<dbReference type="FunFam" id="2.60.40.10:FF:000072">
    <property type="entry name" value="RIMS-binding protein 2 isoform X1"/>
    <property type="match status" value="1"/>
</dbReference>
<gene>
    <name evidence="19" type="primary">TSPOAP1</name>
</gene>
<feature type="domain" description="SH3" evidence="17">
    <location>
        <begin position="1990"/>
        <end position="2057"/>
    </location>
</feature>
<feature type="compositionally biased region" description="Basic and acidic residues" evidence="16">
    <location>
        <begin position="1514"/>
        <end position="1526"/>
    </location>
</feature>
<feature type="region of interest" description="Disordered" evidence="16">
    <location>
        <begin position="1776"/>
        <end position="1824"/>
    </location>
</feature>
<organism evidence="19 20">
    <name type="scientific">Aquila chrysaetos chrysaetos</name>
    <dbReference type="NCBI Taxonomy" id="223781"/>
    <lineage>
        <taxon>Eukaryota</taxon>
        <taxon>Metazoa</taxon>
        <taxon>Chordata</taxon>
        <taxon>Craniata</taxon>
        <taxon>Vertebrata</taxon>
        <taxon>Euteleostomi</taxon>
        <taxon>Archelosauria</taxon>
        <taxon>Archosauria</taxon>
        <taxon>Dinosauria</taxon>
        <taxon>Saurischia</taxon>
        <taxon>Theropoda</taxon>
        <taxon>Coelurosauria</taxon>
        <taxon>Aves</taxon>
        <taxon>Neognathae</taxon>
        <taxon>Neoaves</taxon>
        <taxon>Telluraves</taxon>
        <taxon>Accipitrimorphae</taxon>
        <taxon>Accipitriformes</taxon>
        <taxon>Accipitridae</taxon>
        <taxon>Accipitrinae</taxon>
        <taxon>Aquila</taxon>
    </lineage>
</organism>
<feature type="region of interest" description="Disordered" evidence="16">
    <location>
        <begin position="601"/>
        <end position="664"/>
    </location>
</feature>
<dbReference type="SUPFAM" id="SSF49265">
    <property type="entry name" value="Fibronectin type III"/>
    <property type="match status" value="2"/>
</dbReference>
<dbReference type="InterPro" id="IPR040325">
    <property type="entry name" value="RIMBP1/2/3"/>
</dbReference>
<dbReference type="FunFam" id="2.60.40.10:FF:000643">
    <property type="entry name" value="RIMS-binding protein 2 isoform X1"/>
    <property type="match status" value="1"/>
</dbReference>
<dbReference type="PANTHER" id="PTHR14234:SF20">
    <property type="entry name" value="PERIPHERAL-TYPE BENZODIAZEPINE RECEPTOR-ASSOCIATED PROTEIN 1"/>
    <property type="match status" value="1"/>
</dbReference>
<feature type="compositionally biased region" description="Polar residues" evidence="16">
    <location>
        <begin position="1317"/>
        <end position="1336"/>
    </location>
</feature>
<evidence type="ECO:0000256" key="8">
    <source>
        <dbReference type="ARBA" id="ARBA00023018"/>
    </source>
</evidence>
<dbReference type="Pfam" id="PF03098">
    <property type="entry name" value="An_peroxidase"/>
    <property type="match status" value="1"/>
</dbReference>
<dbReference type="InterPro" id="IPR035753">
    <property type="entry name" value="RIM-BP_SH3_2"/>
</dbReference>
<keyword evidence="20" id="KW-1185">Reference proteome</keyword>
<dbReference type="GeneTree" id="ENSGT00950000183203"/>
<dbReference type="GO" id="GO:0020037">
    <property type="term" value="F:heme binding"/>
    <property type="evidence" value="ECO:0007669"/>
    <property type="project" value="InterPro"/>
</dbReference>
<dbReference type="InterPro" id="IPR013783">
    <property type="entry name" value="Ig-like_fold"/>
</dbReference>
<dbReference type="InterPro" id="IPR019791">
    <property type="entry name" value="Haem_peroxidase_animal"/>
</dbReference>
<feature type="region of interest" description="Disordered" evidence="16">
    <location>
        <begin position="1938"/>
        <end position="1982"/>
    </location>
</feature>
<keyword evidence="13" id="KW-0349">Heme</keyword>
<evidence type="ECO:0000259" key="17">
    <source>
        <dbReference type="PROSITE" id="PS50002"/>
    </source>
</evidence>
<dbReference type="PANTHER" id="PTHR14234">
    <property type="entry name" value="RIM BINDING PROTEIN-RELATED"/>
    <property type="match status" value="1"/>
</dbReference>
<comment type="similarity">
    <text evidence="3">Belongs to the RIMBP family.</text>
</comment>
<dbReference type="GO" id="GO:0006979">
    <property type="term" value="P:response to oxidative stress"/>
    <property type="evidence" value="ECO:0007669"/>
    <property type="project" value="InterPro"/>
</dbReference>
<reference evidence="19" key="2">
    <citation type="submission" date="2025-09" db="UniProtKB">
        <authorList>
            <consortium name="Ensembl"/>
        </authorList>
    </citation>
    <scope>IDENTIFICATION</scope>
</reference>
<feature type="coiled-coil region" evidence="15">
    <location>
        <begin position="131"/>
        <end position="194"/>
    </location>
</feature>
<dbReference type="GO" id="GO:0045202">
    <property type="term" value="C:synapse"/>
    <property type="evidence" value="ECO:0007669"/>
    <property type="project" value="UniProtKB-SubCell"/>
</dbReference>
<feature type="compositionally biased region" description="Basic and acidic residues" evidence="16">
    <location>
        <begin position="1351"/>
        <end position="1367"/>
    </location>
</feature>
<feature type="domain" description="SH3" evidence="17">
    <location>
        <begin position="689"/>
        <end position="756"/>
    </location>
</feature>
<dbReference type="CDD" id="cd12014">
    <property type="entry name" value="SH3_RIM-BP_1"/>
    <property type="match status" value="1"/>
</dbReference>
<evidence type="ECO:0000256" key="4">
    <source>
        <dbReference type="ARBA" id="ARBA00022443"/>
    </source>
</evidence>
<dbReference type="Pfam" id="PF25523">
    <property type="entry name" value="Ig_RIMBP2"/>
    <property type="match status" value="1"/>
</dbReference>
<evidence type="ECO:0000256" key="12">
    <source>
        <dbReference type="ARBA" id="ARBA00068024"/>
    </source>
</evidence>
<evidence type="ECO:0000256" key="5">
    <source>
        <dbReference type="ARBA" id="ARBA00022475"/>
    </source>
</evidence>
<feature type="compositionally biased region" description="Acidic residues" evidence="16">
    <location>
        <begin position="1384"/>
        <end position="1395"/>
    </location>
</feature>
<comment type="function">
    <text evidence="11">Plays a role in the synaptic transmission as bifunctional linker that interacts simultaneously with RIMS1, RIMS2, CACNA1D and CACNA1B.</text>
</comment>
<keyword evidence="8" id="KW-0770">Synapse</keyword>
<dbReference type="CDD" id="cd12012">
    <property type="entry name" value="SH3_RIM-BP_2"/>
    <property type="match status" value="1"/>
</dbReference>
<dbReference type="InterPro" id="IPR003961">
    <property type="entry name" value="FN3_dom"/>
</dbReference>
<feature type="region of interest" description="Disordered" evidence="16">
    <location>
        <begin position="1676"/>
        <end position="1699"/>
    </location>
</feature>
<dbReference type="InterPro" id="IPR057884">
    <property type="entry name" value="FN3_RIM-BP1/2/3"/>
</dbReference>
<dbReference type="Gene3D" id="1.10.640.10">
    <property type="entry name" value="Haem peroxidase domain superfamily, animal type"/>
    <property type="match status" value="1"/>
</dbReference>
<dbReference type="SMART" id="SM00326">
    <property type="entry name" value="SH3"/>
    <property type="match status" value="3"/>
</dbReference>
<feature type="domain" description="Fibronectin type-III" evidence="18">
    <location>
        <begin position="916"/>
        <end position="1007"/>
    </location>
</feature>
<dbReference type="FunFam" id="2.30.30.40:FF:000006">
    <property type="entry name" value="RIMS-binding protein 2 isoform X1"/>
    <property type="match status" value="1"/>
</dbReference>
<dbReference type="SUPFAM" id="SSF50044">
    <property type="entry name" value="SH3-domain"/>
    <property type="match status" value="3"/>
</dbReference>
<dbReference type="PROSITE" id="PS50002">
    <property type="entry name" value="SH3"/>
    <property type="match status" value="3"/>
</dbReference>
<evidence type="ECO:0000256" key="7">
    <source>
        <dbReference type="ARBA" id="ARBA00022737"/>
    </source>
</evidence>
<dbReference type="FunFam" id="2.30.30.40:FF:000023">
    <property type="entry name" value="RIMS-binding protein 2 isoform F"/>
    <property type="match status" value="1"/>
</dbReference>
<evidence type="ECO:0000256" key="15">
    <source>
        <dbReference type="SAM" id="Coils"/>
    </source>
</evidence>
<accession>A0A663EMH9</accession>
<feature type="region of interest" description="Disordered" evidence="16">
    <location>
        <begin position="1287"/>
        <end position="1338"/>
    </location>
</feature>
<sequence length="2539" mass="281882">MQEPEPGVSGAYPPQPAAGQSGAPAAGDPVPAASACPDLDTRKGVGGDSDGASCQPSPGPEGAGAARPQEEPSGTLRGPPADPQRVRSTPELVRPLRAMDGVGRDPTDRPPQSGADYGFLVSQNTKLLSALEDLRHRCSSLAEENSLLRRSCFPQTEEKVKHLKRKNAELAVIAKRLEERARKLQEANLKVVTAPVPLKGSSLDLCKKAFACQRAKDLTEQASALLAKDKQIEALQQECRELQAKLIAGKDDPRCLNVIEFDRLLRESQREVLRLQRQIALKNFKECLRSSKISSGSALPSTATCLGPPVPMLNTCIKGSPLAKEARLGGSMLGEEAHREVEPAVQPLGPASEGHENFPPKNAITDQESSQQIQQLEFELKKKRKKCENLEHEVRKKHKRCQELEIQLQEVQSENARLAEENLQLNEKAEWAGQVESENADLRLQVVLVTKERDSVIQTNQGLQTKLENLEQVLKHMRNVAERRQQLEVEHKEALLVLQEKQEEVRRLQQAQAEAEREHEGAVQLLEARVKDLEDQCRSQTEQFSLLSQELKQFRLQTGKIDLLTSTLVTSELPLALCSSTPQPHWEKESTVPGLLTHQSAKKVHNEETDELESSQWAPDATLGSPVAATGSQKQVKKVESQSNSSKSESMQNSPKSCPTPEVDTASEMEELDVDSISLMPEPGSQGPAKLQVFLARYSYNPFDGPNENPEAELPLTAGEYIYIYGDVDEDGFFEGELMDGRRGLVPSNFVERVSDDDLMTFLPSELNDLTHSSYQEKSFVSASTSSGDKSDFSIEESSISPLASRAEGDQEEPVSHTAVPYPRKLTLIKQLARSVVVGWEPPLLPAGCPDVQSYNIYVDEELRQNVKSGFQTKAVIEKLDLKTKAYRVSVQSVTEQGSSDKLRCTFFVGQDFCVAPTMLKVRSVTATSAEVMWLPCNSNYNHAVYLNGEECDITKPGVYWYTFRNLQPSTRYVAKLEARPLKTPWEEVPEAQEQNSAVIHFTTPLAGTPDAPLDVQVEAGPSPGILVISWLPVTIDAEGSSNGIRVTGYAVYADGQKVIEVTSPTAGSVLVDLSQLQMFQVCREVSVRTMSLYGESVDSVPAQISSVLLRASHHSSPSDAAVSTTFTSRLPHGEPRGSLPGRSPPTHQMAALLLQQKVPTDSSDAKLTDLSSSHDSSVRSLPEKTSSPPHISSPSASLVQALGTSPQGSDAAQDKKCLTVPPQQAGSTVLPGEGMDPVPSREAELQGLGKGTEVQMEQSVTKAPELESLSDSSLKICMETCHACSVEESPKGPNAEKEKEAKEKHLSPEPPPSPSQAEGTEGTFQDASMGGSSCQEFVRLSSGKEVMKEISRVKKEQEEKTSEMGRRQLTLFAEHNRSSDLSDILEEEEEDELSSEALEEKKWDQRESCYQENGEKMDLCDTDSDEEILERILELPLQKNHSKKLFSIPEVTEDEDEDEDEKCVMEEKADPQDSLETLTYHSGRTEKLLNIKEPVLKADGSNTSKDLSAQTLQEEHGVKESRGDADHANPAFVQLARSQKAANWNWGYQENDPKSGTGTSPTWSKKKGNNYQEKIRSRPEMGRKRQNDLTEHCSRLLGNCSQMGGGLYRAPSLREELNVVSSAGSKEGFDMYSRARQGALRKNHMKAVVSGFAEPAVMSTHCSSPRSLEIDIEYDSEDDQDSTCASPPESRLWPERSQSCQGDWSDCSSQSEVAYMDGRRDLTRLEMMEEQGMEWAGSPSQHLRFFCREKEALRCESSSEEQGWELDCKSPGWRRRLEHPSKGIRNTSLHKRASGNKDPRGQELSGAAAWQAPSRRGNKSVRRNQMQKPLLSSLGPPRSTASETSVEDDGIRVFVALFDYDPVSMSPNPDAAEEELPFKEGQILKVCGDKDGDGFYRGECAGREGYIPCNMVSEVQVENNEIKKQLLKQGFLPADTPMESIGNGTFSPPPRRQTVPPPKPRRSKKGLDKQEKYKSHPGQKHKDFEAELLTPRSMVAVFDYNPKESSPNADVEAELTFSAGDIITVFGSMDDDGFYYGELNQQRGLVPSNFLEAVTSDGGMVKELHSKDKEAFPLSAESQIPPNDPRIKNTRDCLPFFRSAPACTSGRAIRDQINALTSFLDGSMVYGSEVPLANKLRDQTNQLGLLAVNQNFTDKGKAYMPFNNMQKSPCLTVSREAKIPCFLAGDSRANEMLELACMHTLFLREHNRLARGLKRLNPHWNGEKLYQEARKILGAMIQIITYRDYLPLLLGTSFRRLIPRYQGYNESVDPRISNVFTLAFRFAHASVPPTVDRLNQNYKSIGPKIQLRNAFFAVWRIVKEGGIDPFLRSLMANQAKLMTQQQMVVDELRDRMFEQIERIGFDLPALNMQRSRDHGLPGYNSWRQFCGLSQPSGLKTLARVLRNHGLAKKFIQLYGRPKNIDIWIGALAEPFVNGGRVGPLMACLIGTQFRNIRDGDRFWWESRGVFTPWQRSSLAKISLSRIICDNTHISKVPRHIFQVNRYPCGFVSCSQIPKLDLRAWKSKRTEEVTEQEEASGDF</sequence>
<keyword evidence="9" id="KW-0472">Membrane</keyword>
<evidence type="ECO:0000259" key="18">
    <source>
        <dbReference type="PROSITE" id="PS50853"/>
    </source>
</evidence>
<evidence type="ECO:0000313" key="19">
    <source>
        <dbReference type="Ensembl" id="ENSACCP00020013134.1"/>
    </source>
</evidence>
<dbReference type="FunFam" id="2.60.40.10:FF:001380">
    <property type="entry name" value="Peripheral-type benzodiazepine receptor-associated protein 1"/>
    <property type="match status" value="1"/>
</dbReference>
<feature type="region of interest" description="Disordered" evidence="16">
    <location>
        <begin position="1547"/>
        <end position="1573"/>
    </location>
</feature>
<dbReference type="InParanoid" id="A0A663EMH9"/>
<keyword evidence="5" id="KW-1003">Cell membrane</keyword>
<reference evidence="19" key="1">
    <citation type="submission" date="2025-08" db="UniProtKB">
        <authorList>
            <consortium name="Ensembl"/>
        </authorList>
    </citation>
    <scope>IDENTIFICATION</scope>
</reference>
<evidence type="ECO:0000256" key="13">
    <source>
        <dbReference type="PIRSR" id="PIRSR619791-2"/>
    </source>
</evidence>
<feature type="coiled-coil region" evidence="15">
    <location>
        <begin position="373"/>
        <end position="428"/>
    </location>
</feature>
<evidence type="ECO:0000256" key="14">
    <source>
        <dbReference type="PROSITE-ProRule" id="PRU00192"/>
    </source>
</evidence>
<dbReference type="InterPro" id="IPR037120">
    <property type="entry name" value="Haem_peroxidase_sf_animal"/>
</dbReference>
<dbReference type="GO" id="GO:0005886">
    <property type="term" value="C:plasma membrane"/>
    <property type="evidence" value="ECO:0007669"/>
    <property type="project" value="UniProtKB-SubCell"/>
</dbReference>
<feature type="region of interest" description="Disordered" evidence="16">
    <location>
        <begin position="1"/>
        <end position="117"/>
    </location>
</feature>
<dbReference type="InterPro" id="IPR001452">
    <property type="entry name" value="SH3_domain"/>
</dbReference>
<keyword evidence="6" id="KW-0963">Cytoplasm</keyword>
<dbReference type="PROSITE" id="PS50853">
    <property type="entry name" value="FN3"/>
    <property type="match status" value="1"/>
</dbReference>
<feature type="region of interest" description="Disordered" evidence="16">
    <location>
        <begin position="1118"/>
        <end position="1147"/>
    </location>
</feature>
<dbReference type="GO" id="GO:0004601">
    <property type="term" value="F:peroxidase activity"/>
    <property type="evidence" value="ECO:0007669"/>
    <property type="project" value="InterPro"/>
</dbReference>
<feature type="binding site" description="axial binding residue" evidence="13">
    <location>
        <position position="2285"/>
    </location>
    <ligand>
        <name>heme b</name>
        <dbReference type="ChEBI" id="CHEBI:60344"/>
    </ligand>
    <ligandPart>
        <name>Fe</name>
        <dbReference type="ChEBI" id="CHEBI:18248"/>
    </ligandPart>
</feature>
<dbReference type="Pfam" id="PF07653">
    <property type="entry name" value="SH3_2"/>
    <property type="match status" value="2"/>
</dbReference>
<dbReference type="InterPro" id="IPR036028">
    <property type="entry name" value="SH3-like_dom_sf"/>
</dbReference>
<evidence type="ECO:0000256" key="16">
    <source>
        <dbReference type="SAM" id="MobiDB-lite"/>
    </source>
</evidence>
<evidence type="ECO:0000256" key="10">
    <source>
        <dbReference type="ARBA" id="ARBA00034103"/>
    </source>
</evidence>
<feature type="region of interest" description="Disordered" evidence="16">
    <location>
        <begin position="783"/>
        <end position="818"/>
    </location>
</feature>
<dbReference type="InterPro" id="IPR010255">
    <property type="entry name" value="Haem_peroxidase_sf"/>
</dbReference>
<feature type="region of interest" description="Disordered" evidence="16">
    <location>
        <begin position="1351"/>
        <end position="1407"/>
    </location>
</feature>
<evidence type="ECO:0000256" key="9">
    <source>
        <dbReference type="ARBA" id="ARBA00023136"/>
    </source>
</evidence>
<feature type="compositionally biased region" description="Basic and acidic residues" evidence="16">
    <location>
        <begin position="1289"/>
        <end position="1308"/>
    </location>
</feature>
<feature type="compositionally biased region" description="Polar residues" evidence="16">
    <location>
        <begin position="1118"/>
        <end position="1129"/>
    </location>
</feature>
<feature type="coiled-coil region" evidence="15">
    <location>
        <begin position="453"/>
        <end position="550"/>
    </location>
</feature>
<feature type="region of interest" description="Disordered" evidence="16">
    <location>
        <begin position="1500"/>
        <end position="1526"/>
    </location>
</feature>
<evidence type="ECO:0000313" key="20">
    <source>
        <dbReference type="Proteomes" id="UP000472275"/>
    </source>
</evidence>
<dbReference type="PRINTS" id="PR00457">
    <property type="entry name" value="ANPEROXIDASE"/>
</dbReference>
<keyword evidence="7" id="KW-0677">Repeat</keyword>
<dbReference type="PROSITE" id="PS50292">
    <property type="entry name" value="PEROXIDASE_3"/>
    <property type="match status" value="1"/>
</dbReference>
<dbReference type="Pfam" id="PF25566">
    <property type="entry name" value="RIMB1_N"/>
    <property type="match status" value="1"/>
</dbReference>
<dbReference type="CDD" id="cd12013">
    <property type="entry name" value="SH3_RIM-BP_3"/>
    <property type="match status" value="1"/>
</dbReference>
<evidence type="ECO:0000256" key="1">
    <source>
        <dbReference type="ARBA" id="ARBA00004236"/>
    </source>
</evidence>
<evidence type="ECO:0000256" key="6">
    <source>
        <dbReference type="ARBA" id="ARBA00022490"/>
    </source>
</evidence>
<dbReference type="SMART" id="SM00060">
    <property type="entry name" value="FN3"/>
    <property type="match status" value="3"/>
</dbReference>
<proteinExistence type="inferred from homology"/>
<evidence type="ECO:0000256" key="2">
    <source>
        <dbReference type="ARBA" id="ARBA00004496"/>
    </source>
</evidence>
<keyword evidence="15" id="KW-0175">Coiled coil</keyword>
<dbReference type="FunFam" id="2.30.30.40:FF:000016">
    <property type="entry name" value="RIMS-binding protein 2 isoform X2"/>
    <property type="match status" value="1"/>
</dbReference>
<dbReference type="InterPro" id="IPR057950">
    <property type="entry name" value="RIMB1/RIM3A-C-like_N"/>
</dbReference>
<feature type="region of interest" description="Disordered" evidence="16">
    <location>
        <begin position="347"/>
        <end position="369"/>
    </location>
</feature>
<keyword evidence="13" id="KW-0408">Iron</keyword>
<dbReference type="Proteomes" id="UP000472275">
    <property type="component" value="Chromosome 10"/>
</dbReference>
<feature type="compositionally biased region" description="Polar residues" evidence="16">
    <location>
        <begin position="1501"/>
        <end position="1513"/>
    </location>
</feature>
<feature type="domain" description="SH3" evidence="17">
    <location>
        <begin position="1850"/>
        <end position="1918"/>
    </location>
</feature>
<dbReference type="Ensembl" id="ENSACCT00020013733.1">
    <property type="protein sequence ID" value="ENSACCP00020013134.1"/>
    <property type="gene ID" value="ENSACCG00020009053.1"/>
</dbReference>
<dbReference type="CDD" id="cd00063">
    <property type="entry name" value="FN3"/>
    <property type="match status" value="2"/>
</dbReference>
<feature type="compositionally biased region" description="Polar residues" evidence="16">
    <location>
        <begin position="1547"/>
        <end position="1564"/>
    </location>
</feature>
<dbReference type="InterPro" id="IPR036116">
    <property type="entry name" value="FN3_sf"/>
</dbReference>
<feature type="compositionally biased region" description="Low complexity" evidence="16">
    <location>
        <begin position="641"/>
        <end position="657"/>
    </location>
</feature>
<evidence type="ECO:0000256" key="11">
    <source>
        <dbReference type="ARBA" id="ARBA00054159"/>
    </source>
</evidence>
<keyword evidence="4 14" id="KW-0728">SH3 domain</keyword>
<keyword evidence="13" id="KW-0479">Metal-binding</keyword>
<dbReference type="Gene3D" id="2.30.30.40">
    <property type="entry name" value="SH3 Domains"/>
    <property type="match status" value="3"/>
</dbReference>
<comment type="subcellular location">
    <subcellularLocation>
        <location evidence="1">Cell membrane</location>
    </subcellularLocation>
    <subcellularLocation>
        <location evidence="2">Cytoplasm</location>
    </subcellularLocation>
    <subcellularLocation>
        <location evidence="10">Synapse</location>
    </subcellularLocation>
</comment>
<dbReference type="Gene3D" id="2.60.40.10">
    <property type="entry name" value="Immunoglobulins"/>
    <property type="match status" value="3"/>
</dbReference>
<dbReference type="Pfam" id="PF14604">
    <property type="entry name" value="SH3_9"/>
    <property type="match status" value="1"/>
</dbReference>
<name>A0A663EMH9_AQUCH</name>
<dbReference type="InterPro" id="IPR035755">
    <property type="entry name" value="RIM-BP_SH3_3"/>
</dbReference>
<feature type="compositionally biased region" description="Pro residues" evidence="16">
    <location>
        <begin position="1948"/>
        <end position="1959"/>
    </location>
</feature>
<feature type="compositionally biased region" description="Low complexity" evidence="16">
    <location>
        <begin position="1172"/>
        <end position="1198"/>
    </location>
</feature>
<dbReference type="CDD" id="cd09824">
    <property type="entry name" value="myeloperoxidase_like"/>
    <property type="match status" value="1"/>
</dbReference>
<feature type="region of interest" description="Disordered" evidence="16">
    <location>
        <begin position="1161"/>
        <end position="1269"/>
    </location>
</feature>
<dbReference type="SUPFAM" id="SSF48113">
    <property type="entry name" value="Heme-dependent peroxidases"/>
    <property type="match status" value="1"/>
</dbReference>
<evidence type="ECO:0000256" key="3">
    <source>
        <dbReference type="ARBA" id="ARBA00010749"/>
    </source>
</evidence>
<protein>
    <recommendedName>
        <fullName evidence="12">RIMS-binding protein 2</fullName>
    </recommendedName>
</protein>
<feature type="coiled-coil region" evidence="15">
    <location>
        <begin position="225"/>
        <end position="252"/>
    </location>
</feature>
<dbReference type="GO" id="GO:0030156">
    <property type="term" value="F:benzodiazepine receptor binding"/>
    <property type="evidence" value="ECO:0007669"/>
    <property type="project" value="TreeGrafter"/>
</dbReference>
<feature type="compositionally biased region" description="Basic and acidic residues" evidence="16">
    <location>
        <begin position="1966"/>
        <end position="1982"/>
    </location>
</feature>